<dbReference type="eggNOG" id="ENOG5030U6Z">
    <property type="taxonomic scope" value="Bacteria"/>
</dbReference>
<gene>
    <name evidence="1" type="ordered locus">Hipma_0794</name>
</gene>
<evidence type="ECO:0000313" key="2">
    <source>
        <dbReference type="Proteomes" id="UP000008139"/>
    </source>
</evidence>
<dbReference type="EMBL" id="CP002606">
    <property type="protein sequence ID" value="AEA33764.1"/>
    <property type="molecule type" value="Genomic_DNA"/>
</dbReference>
<proteinExistence type="predicted"/>
<evidence type="ECO:0000313" key="1">
    <source>
        <dbReference type="EMBL" id="AEA33764.1"/>
    </source>
</evidence>
<dbReference type="KEGG" id="hmr:Hipma_0794"/>
<dbReference type="Proteomes" id="UP000008139">
    <property type="component" value="Chromosome"/>
</dbReference>
<reference evidence="1 2" key="1">
    <citation type="journal article" date="2011" name="Stand. Genomic Sci.">
        <title>Complete genome sequence of the thermophilic sulfur-reducer Hippea maritima type strain (MH(2)).</title>
        <authorList>
            <person name="Huntemann M."/>
            <person name="Lu M."/>
            <person name="Nolan M."/>
            <person name="Lapidus A."/>
            <person name="Lucas S."/>
            <person name="Hammon N."/>
            <person name="Deshpande S."/>
            <person name="Cheng J.F."/>
            <person name="Tapia R."/>
            <person name="Han C."/>
            <person name="Goodwin L."/>
            <person name="Pitluck S."/>
            <person name="Liolios K."/>
            <person name="Pagani I."/>
            <person name="Ivanova N."/>
            <person name="Ovchinikova G."/>
            <person name="Pati A."/>
            <person name="Chen A."/>
            <person name="Palaniappan K."/>
            <person name="Land M."/>
            <person name="Hauser L."/>
            <person name="Jeffries C.D."/>
            <person name="Detter J.C."/>
            <person name="Brambilla E.M."/>
            <person name="Rohde M."/>
            <person name="Spring S."/>
            <person name="Goker M."/>
            <person name="Woyke T."/>
            <person name="Bristow J."/>
            <person name="Eisen J.A."/>
            <person name="Markowitz V."/>
            <person name="Hugenholtz P."/>
            <person name="Kyrpides N.C."/>
            <person name="Klenk H.P."/>
            <person name="Mavromatis K."/>
        </authorList>
    </citation>
    <scope>NUCLEOTIDE SEQUENCE [LARGE SCALE GENOMIC DNA]</scope>
    <source>
        <strain evidence="2">ATCC 700847 / DSM 10411 / MH2</strain>
    </source>
</reference>
<dbReference type="AlphaFoldDB" id="F2LVI0"/>
<dbReference type="RefSeq" id="WP_013681805.1">
    <property type="nucleotide sequence ID" value="NC_015318.1"/>
</dbReference>
<protein>
    <submittedName>
        <fullName evidence="1">Uncharacterized protein</fullName>
    </submittedName>
</protein>
<reference evidence="2" key="2">
    <citation type="submission" date="2011-03" db="EMBL/GenBank/DDBJ databases">
        <title>The complete genome of Hippea maritima DSM 10411.</title>
        <authorList>
            <consortium name="US DOE Joint Genome Institute (JGI-PGF)"/>
            <person name="Lucas S."/>
            <person name="Copeland A."/>
            <person name="Lapidus A."/>
            <person name="Bruce D."/>
            <person name="Goodwin L."/>
            <person name="Pitluck S."/>
            <person name="Peters L."/>
            <person name="Kyrpides N."/>
            <person name="Mavromatis K."/>
            <person name="Pagani I."/>
            <person name="Ivanova N."/>
            <person name="Mikhailova N."/>
            <person name="Lu M."/>
            <person name="Detter J.C."/>
            <person name="Tapia R."/>
            <person name="Han C."/>
            <person name="Land M."/>
            <person name="Hauser L."/>
            <person name="Markowitz V."/>
            <person name="Cheng J.-F."/>
            <person name="Hugenholtz P."/>
            <person name="Woyke T."/>
            <person name="Wu D."/>
            <person name="Spring S."/>
            <person name="Schroeder M."/>
            <person name="Brambilla E."/>
            <person name="Klenk H.-P."/>
            <person name="Eisen J.A."/>
        </authorList>
    </citation>
    <scope>NUCLEOTIDE SEQUENCE [LARGE SCALE GENOMIC DNA]</scope>
    <source>
        <strain evidence="2">ATCC 700847 / DSM 10411 / MH2</strain>
    </source>
</reference>
<dbReference type="STRING" id="760142.Hipma_0794"/>
<name>F2LVI0_HIPMA</name>
<dbReference type="InParanoid" id="F2LVI0"/>
<organism evidence="1 2">
    <name type="scientific">Hippea maritima (strain ATCC 700847 / DSM 10411 / MH2)</name>
    <dbReference type="NCBI Taxonomy" id="760142"/>
    <lineage>
        <taxon>Bacteria</taxon>
        <taxon>Pseudomonadati</taxon>
        <taxon>Campylobacterota</taxon>
        <taxon>Desulfurellia</taxon>
        <taxon>Desulfurellales</taxon>
        <taxon>Hippeaceae</taxon>
        <taxon>Hippea</taxon>
    </lineage>
</organism>
<keyword evidence="2" id="KW-1185">Reference proteome</keyword>
<accession>F2LVI0</accession>
<dbReference type="OrthoDB" id="5512728at2"/>
<sequence>MGSITNLIVKLQKSKFARRFQYEPYIIKSVEYVNPTKGEKLLVVYRETDYFRSLALESMSKEDYFSWNVEDTFDIDNVEVDKIVFFISTYYLNRQDLNKALDRLKENGEVFCICYLRGSKFFETTLKITDKKAFNGLGDEIELFRDFEILDIKEFQKEHIKAVKLRRNS</sequence>
<dbReference type="HOGENOM" id="CLU_1576346_0_0_7"/>